<dbReference type="GO" id="GO:0043190">
    <property type="term" value="C:ATP-binding cassette (ABC) transporter complex"/>
    <property type="evidence" value="ECO:0007669"/>
    <property type="project" value="TreeGrafter"/>
</dbReference>
<dbReference type="RefSeq" id="WP_082715516.1">
    <property type="nucleotide sequence ID" value="NZ_KQ959484.1"/>
</dbReference>
<dbReference type="EMBL" id="LSCR01000002">
    <property type="protein sequence ID" value="KXB35572.1"/>
    <property type="molecule type" value="Genomic_DNA"/>
</dbReference>
<evidence type="ECO:0000256" key="7">
    <source>
        <dbReference type="ARBA" id="ARBA00022967"/>
    </source>
</evidence>
<evidence type="ECO:0000313" key="12">
    <source>
        <dbReference type="Proteomes" id="UP000070675"/>
    </source>
</evidence>
<name>A0A133XX89_9ACTN</name>
<sequence>MSDTYQHHDTARFSDEKIDELYSKLGVEDFDKHADKRFDERFDNDCLIQLDDISYSYQGLRASHDKKIDEAALPYALKHVNLRIASGEFVGIIGPSGAGKSTLASIISGAIPHHYHGTLYGSARVAGRDTCEVSLTDISQVVGSILQDIDAQMVASEVEDELLFGLENFGIPRDQIEVRLQQALKATGITELRDREIATLSGGQKQKVALAAILALQPRILVLDEPTAALDPESSQVIFEILQTLSHMRGITVLVIEQKVALLADFCERIVVMNQGSIAADDTPRKVFAQSALLRQIGVDTPRMTRVSNQLYDKGLLLARQTCLSVTETAQLIDDVVKHGVSALDADTDEKIDAGAAEKTSVSQHHAAQHMATTQHMASPQQGRHDPQHEAGPQHQPILQVDDVSFNYSNGDGVLDVNFALYPGDVLAVVGQNGAGKTTLTKLINGLLKPRKGNVTVAGLNTKTTPTSTLATQVATLFQNPDRQLSKNTVLEELIFSLTLHGTDEATATQTARRFAKHFKLPSDASPFQLSRGQRQLLALGCVLILDPKLIILDEPTSGLDYLECMTIMQQVKAMTHTGCAVLMVCHDMEVVSDFADRLLVMAHGCVLKDAGLLDSFTDEKIMKQAYLQPPQVMQLSQALTRKTSAAFEGLTQVNEIVTQTERLIEVPSTAEDRTQNATPAQTERLIHHD</sequence>
<dbReference type="InterPro" id="IPR017871">
    <property type="entry name" value="ABC_transporter-like_CS"/>
</dbReference>
<organism evidence="11 12">
    <name type="scientific">Atopobium deltae</name>
    <dbReference type="NCBI Taxonomy" id="1393034"/>
    <lineage>
        <taxon>Bacteria</taxon>
        <taxon>Bacillati</taxon>
        <taxon>Actinomycetota</taxon>
        <taxon>Coriobacteriia</taxon>
        <taxon>Coriobacteriales</taxon>
        <taxon>Atopobiaceae</taxon>
        <taxon>Atopobium</taxon>
    </lineage>
</organism>
<dbReference type="InterPro" id="IPR050095">
    <property type="entry name" value="ECF_ABC_transporter_ATP-bd"/>
</dbReference>
<evidence type="ECO:0000256" key="3">
    <source>
        <dbReference type="ARBA" id="ARBA00022448"/>
    </source>
</evidence>
<feature type="region of interest" description="Disordered" evidence="9">
    <location>
        <begin position="668"/>
        <end position="690"/>
    </location>
</feature>
<keyword evidence="4" id="KW-1003">Cell membrane</keyword>
<dbReference type="STRING" id="1393034.HMPREF3192_00223"/>
<dbReference type="Proteomes" id="UP000070675">
    <property type="component" value="Unassembled WGS sequence"/>
</dbReference>
<keyword evidence="5" id="KW-0547">Nucleotide-binding</keyword>
<comment type="subcellular location">
    <subcellularLocation>
        <location evidence="1">Cell membrane</location>
    </subcellularLocation>
</comment>
<keyword evidence="7" id="KW-1278">Translocase</keyword>
<keyword evidence="8" id="KW-0472">Membrane</keyword>
<feature type="compositionally biased region" description="Low complexity" evidence="9">
    <location>
        <begin position="364"/>
        <end position="378"/>
    </location>
</feature>
<dbReference type="AlphaFoldDB" id="A0A133XX89"/>
<dbReference type="SUPFAM" id="SSF52540">
    <property type="entry name" value="P-loop containing nucleoside triphosphate hydrolases"/>
    <property type="match status" value="2"/>
</dbReference>
<evidence type="ECO:0000256" key="5">
    <source>
        <dbReference type="ARBA" id="ARBA00022741"/>
    </source>
</evidence>
<evidence type="ECO:0000313" key="11">
    <source>
        <dbReference type="EMBL" id="KXB35572.1"/>
    </source>
</evidence>
<dbReference type="InterPro" id="IPR003593">
    <property type="entry name" value="AAA+_ATPase"/>
</dbReference>
<dbReference type="Gene3D" id="3.40.50.300">
    <property type="entry name" value="P-loop containing nucleotide triphosphate hydrolases"/>
    <property type="match status" value="2"/>
</dbReference>
<dbReference type="GO" id="GO:0005524">
    <property type="term" value="F:ATP binding"/>
    <property type="evidence" value="ECO:0007669"/>
    <property type="project" value="UniProtKB-KW"/>
</dbReference>
<evidence type="ECO:0000256" key="6">
    <source>
        <dbReference type="ARBA" id="ARBA00022840"/>
    </source>
</evidence>
<comment type="caution">
    <text evidence="11">The sequence shown here is derived from an EMBL/GenBank/DDBJ whole genome shotgun (WGS) entry which is preliminary data.</text>
</comment>
<dbReference type="GO" id="GO:0016887">
    <property type="term" value="F:ATP hydrolysis activity"/>
    <property type="evidence" value="ECO:0007669"/>
    <property type="project" value="InterPro"/>
</dbReference>
<evidence type="ECO:0000256" key="9">
    <source>
        <dbReference type="SAM" id="MobiDB-lite"/>
    </source>
</evidence>
<dbReference type="OrthoDB" id="9806471at2"/>
<keyword evidence="3" id="KW-0813">Transport</keyword>
<protein>
    <submittedName>
        <fullName evidence="11">ABC transporter, ATP-binding protein</fullName>
    </submittedName>
</protein>
<dbReference type="PANTHER" id="PTHR43553">
    <property type="entry name" value="HEAVY METAL TRANSPORTER"/>
    <property type="match status" value="1"/>
</dbReference>
<keyword evidence="12" id="KW-1185">Reference proteome</keyword>
<dbReference type="CDD" id="cd03225">
    <property type="entry name" value="ABC_cobalt_CbiO_domain1"/>
    <property type="match status" value="2"/>
</dbReference>
<dbReference type="PATRIC" id="fig|1393034.3.peg.220"/>
<reference evidence="12" key="1">
    <citation type="submission" date="2016-01" db="EMBL/GenBank/DDBJ databases">
        <authorList>
            <person name="Mitreva M."/>
            <person name="Pepin K.H."/>
            <person name="Mihindukulasuriya K.A."/>
            <person name="Fulton R."/>
            <person name="Fronick C."/>
            <person name="O'Laughlin M."/>
            <person name="Miner T."/>
            <person name="Herter B."/>
            <person name="Rosa B.A."/>
            <person name="Cordes M."/>
            <person name="Tomlinson C."/>
            <person name="Wollam A."/>
            <person name="Palsikar V.B."/>
            <person name="Mardis E.R."/>
            <person name="Wilson R.K."/>
        </authorList>
    </citation>
    <scope>NUCLEOTIDE SEQUENCE [LARGE SCALE GENOMIC DNA]</scope>
    <source>
        <strain evidence="12">DNF00019</strain>
    </source>
</reference>
<dbReference type="Pfam" id="PF00005">
    <property type="entry name" value="ABC_tran"/>
    <property type="match status" value="2"/>
</dbReference>
<dbReference type="InterPro" id="IPR027417">
    <property type="entry name" value="P-loop_NTPase"/>
</dbReference>
<dbReference type="FunFam" id="3.40.50.300:FF:000224">
    <property type="entry name" value="Energy-coupling factor transporter ATP-binding protein EcfA"/>
    <property type="match status" value="1"/>
</dbReference>
<dbReference type="SMART" id="SM00382">
    <property type="entry name" value="AAA"/>
    <property type="match status" value="2"/>
</dbReference>
<dbReference type="PROSITE" id="PS00211">
    <property type="entry name" value="ABC_TRANSPORTER_1"/>
    <property type="match status" value="1"/>
</dbReference>
<gene>
    <name evidence="11" type="ORF">HMPREF3192_00223</name>
</gene>
<proteinExistence type="inferred from homology"/>
<comment type="similarity">
    <text evidence="2">Belongs to the ABC transporter superfamily.</text>
</comment>
<dbReference type="InterPro" id="IPR015856">
    <property type="entry name" value="ABC_transpr_CbiO/EcfA_su"/>
</dbReference>
<evidence type="ECO:0000256" key="4">
    <source>
        <dbReference type="ARBA" id="ARBA00022475"/>
    </source>
</evidence>
<evidence type="ECO:0000256" key="8">
    <source>
        <dbReference type="ARBA" id="ARBA00023136"/>
    </source>
</evidence>
<dbReference type="PANTHER" id="PTHR43553:SF24">
    <property type="entry name" value="ENERGY-COUPLING FACTOR TRANSPORTER ATP-BINDING PROTEIN ECFA1"/>
    <property type="match status" value="1"/>
</dbReference>
<dbReference type="GO" id="GO:0042626">
    <property type="term" value="F:ATPase-coupled transmembrane transporter activity"/>
    <property type="evidence" value="ECO:0007669"/>
    <property type="project" value="TreeGrafter"/>
</dbReference>
<keyword evidence="6 11" id="KW-0067">ATP-binding</keyword>
<dbReference type="NCBIfam" id="NF010167">
    <property type="entry name" value="PRK13648.1"/>
    <property type="match status" value="2"/>
</dbReference>
<dbReference type="InterPro" id="IPR003439">
    <property type="entry name" value="ABC_transporter-like_ATP-bd"/>
</dbReference>
<evidence type="ECO:0000256" key="1">
    <source>
        <dbReference type="ARBA" id="ARBA00004236"/>
    </source>
</evidence>
<accession>A0A133XX89</accession>
<dbReference type="PROSITE" id="PS50893">
    <property type="entry name" value="ABC_TRANSPORTER_2"/>
    <property type="match status" value="2"/>
</dbReference>
<feature type="domain" description="ABC transporter" evidence="10">
    <location>
        <begin position="48"/>
        <end position="300"/>
    </location>
</feature>
<evidence type="ECO:0000259" key="10">
    <source>
        <dbReference type="PROSITE" id="PS50893"/>
    </source>
</evidence>
<evidence type="ECO:0000256" key="2">
    <source>
        <dbReference type="ARBA" id="ARBA00005417"/>
    </source>
</evidence>
<feature type="domain" description="ABC transporter" evidence="10">
    <location>
        <begin position="399"/>
        <end position="629"/>
    </location>
</feature>
<feature type="region of interest" description="Disordered" evidence="9">
    <location>
        <begin position="357"/>
        <end position="394"/>
    </location>
</feature>